<dbReference type="EMBL" id="AP024224">
    <property type="protein sequence ID" value="BCO07440.1"/>
    <property type="molecule type" value="Genomic_DNA"/>
</dbReference>
<keyword evidence="1" id="KW-0472">Membrane</keyword>
<evidence type="ECO:0000313" key="2">
    <source>
        <dbReference type="EMBL" id="BCO07440.1"/>
    </source>
</evidence>
<gene>
    <name evidence="2" type="ORF">LLC_26800</name>
</gene>
<geneLocation type="plasmid" evidence="2 3">
    <name>pEPSC2</name>
</geneLocation>
<dbReference type="AlphaFoldDB" id="A0AAD1K144"/>
<evidence type="ECO:0000256" key="1">
    <source>
        <dbReference type="SAM" id="Phobius"/>
    </source>
</evidence>
<reference evidence="2 3" key="1">
    <citation type="submission" date="2020-12" db="EMBL/GenBank/DDBJ databases">
        <title>Complete genome sequence of lactococcus lactis subsp. cremoris strain EPSC and strain G3-2.</title>
        <authorList>
            <person name="Kita K."/>
            <person name="Ishikawa S."/>
        </authorList>
    </citation>
    <scope>NUCLEOTIDE SEQUENCE [LARGE SCALE GENOMIC DNA]</scope>
    <source>
        <strain evidence="2 3">EPSC</strain>
        <plasmid evidence="2 3">pEPSC2</plasmid>
    </source>
</reference>
<organism evidence="2 3">
    <name type="scientific">Lactococcus lactis subsp. cremoris</name>
    <name type="common">Streptococcus cremoris</name>
    <dbReference type="NCBI Taxonomy" id="1359"/>
    <lineage>
        <taxon>Bacteria</taxon>
        <taxon>Bacillati</taxon>
        <taxon>Bacillota</taxon>
        <taxon>Bacilli</taxon>
        <taxon>Lactobacillales</taxon>
        <taxon>Streptococcaceae</taxon>
        <taxon>Lactococcus</taxon>
    </lineage>
</organism>
<evidence type="ECO:0000313" key="3">
    <source>
        <dbReference type="Proteomes" id="UP000595253"/>
    </source>
</evidence>
<keyword evidence="2" id="KW-0614">Plasmid</keyword>
<keyword evidence="1" id="KW-1133">Transmembrane helix</keyword>
<accession>A0AAD1K144</accession>
<dbReference type="Proteomes" id="UP000595253">
    <property type="component" value="Plasmid pEPSC2"/>
</dbReference>
<feature type="transmembrane region" description="Helical" evidence="1">
    <location>
        <begin position="28"/>
        <end position="48"/>
    </location>
</feature>
<protein>
    <submittedName>
        <fullName evidence="2">Uncharacterized protein</fullName>
    </submittedName>
</protein>
<keyword evidence="1" id="KW-0812">Transmembrane</keyword>
<name>A0AAD1K144_LACLC</name>
<dbReference type="RefSeq" id="WP_126355197.1">
    <property type="nucleotide sequence ID" value="NZ_AP018501.1"/>
</dbReference>
<sequence length="62" mass="7034">MLFLAVIGLFILGIGAFLSVFLNVMVRVMAVFMFLMAALLVGLAKLYYQLRDFVIKTKKMGW</sequence>
<proteinExistence type="predicted"/>
<dbReference type="GeneID" id="39461482"/>